<organism evidence="2 3">
    <name type="scientific">Mycena rosella</name>
    <name type="common">Pink bonnet</name>
    <name type="synonym">Agaricus rosellus</name>
    <dbReference type="NCBI Taxonomy" id="1033263"/>
    <lineage>
        <taxon>Eukaryota</taxon>
        <taxon>Fungi</taxon>
        <taxon>Dikarya</taxon>
        <taxon>Basidiomycota</taxon>
        <taxon>Agaricomycotina</taxon>
        <taxon>Agaricomycetes</taxon>
        <taxon>Agaricomycetidae</taxon>
        <taxon>Agaricales</taxon>
        <taxon>Marasmiineae</taxon>
        <taxon>Mycenaceae</taxon>
        <taxon>Mycena</taxon>
    </lineage>
</organism>
<evidence type="ECO:0000313" key="2">
    <source>
        <dbReference type="EMBL" id="KAJ7657470.1"/>
    </source>
</evidence>
<dbReference type="EMBL" id="JARKIE010000290">
    <property type="protein sequence ID" value="KAJ7657470.1"/>
    <property type="molecule type" value="Genomic_DNA"/>
</dbReference>
<keyword evidence="1" id="KW-0175">Coiled coil</keyword>
<comment type="caution">
    <text evidence="2">The sequence shown here is derived from an EMBL/GenBank/DDBJ whole genome shotgun (WGS) entry which is preliminary data.</text>
</comment>
<gene>
    <name evidence="2" type="ORF">B0H17DRAFT_356713</name>
</gene>
<dbReference type="AlphaFoldDB" id="A0AAD7CPY3"/>
<dbReference type="Proteomes" id="UP001221757">
    <property type="component" value="Unassembled WGS sequence"/>
</dbReference>
<evidence type="ECO:0000256" key="1">
    <source>
        <dbReference type="SAM" id="Coils"/>
    </source>
</evidence>
<protein>
    <submittedName>
        <fullName evidence="2">Uncharacterized protein</fullName>
    </submittedName>
</protein>
<proteinExistence type="predicted"/>
<accession>A0AAD7CPY3</accession>
<keyword evidence="3" id="KW-1185">Reference proteome</keyword>
<evidence type="ECO:0000313" key="3">
    <source>
        <dbReference type="Proteomes" id="UP001221757"/>
    </source>
</evidence>
<feature type="coiled-coil region" evidence="1">
    <location>
        <begin position="3"/>
        <end position="37"/>
    </location>
</feature>
<reference evidence="2" key="1">
    <citation type="submission" date="2023-03" db="EMBL/GenBank/DDBJ databases">
        <title>Massive genome expansion in bonnet fungi (Mycena s.s.) driven by repeated elements and novel gene families across ecological guilds.</title>
        <authorList>
            <consortium name="Lawrence Berkeley National Laboratory"/>
            <person name="Harder C.B."/>
            <person name="Miyauchi S."/>
            <person name="Viragh M."/>
            <person name="Kuo A."/>
            <person name="Thoen E."/>
            <person name="Andreopoulos B."/>
            <person name="Lu D."/>
            <person name="Skrede I."/>
            <person name="Drula E."/>
            <person name="Henrissat B."/>
            <person name="Morin E."/>
            <person name="Kohler A."/>
            <person name="Barry K."/>
            <person name="LaButti K."/>
            <person name="Morin E."/>
            <person name="Salamov A."/>
            <person name="Lipzen A."/>
            <person name="Mereny Z."/>
            <person name="Hegedus B."/>
            <person name="Baldrian P."/>
            <person name="Stursova M."/>
            <person name="Weitz H."/>
            <person name="Taylor A."/>
            <person name="Grigoriev I.V."/>
            <person name="Nagy L.G."/>
            <person name="Martin F."/>
            <person name="Kauserud H."/>
        </authorList>
    </citation>
    <scope>NUCLEOTIDE SEQUENCE</scope>
    <source>
        <strain evidence="2">CBHHK067</strain>
    </source>
</reference>
<sequence>MSVADLQARIETVSGEIDRQKEVLKKLERSKSALQRQLNAVRDPVSRLPLEISSQSSSNAFPISNPQPGARDIPMLFLNICNAWTDITLSNPALWEASHIKFPRAKGFDQLLTTWLSRARNRFLSLSLHRTVGEGAATIVRGYTEKLRSLEIHSDDADCLELLDGMSCPSLERSRSAF</sequence>
<name>A0AAD7CPY3_MYCRO</name>